<protein>
    <submittedName>
        <fullName evidence="5">30S ribosomal protein S1</fullName>
    </submittedName>
</protein>
<accession>A0ABT4CKJ2</accession>
<dbReference type="CDD" id="cd05687">
    <property type="entry name" value="S1_RPS1_repeat_ec1_hs1"/>
    <property type="match status" value="1"/>
</dbReference>
<feature type="domain" description="S1 motif" evidence="4">
    <location>
        <begin position="286"/>
        <end position="355"/>
    </location>
</feature>
<comment type="similarity">
    <text evidence="1">Belongs to the bacterial ribosomal protein bS1 family.</text>
</comment>
<organism evidence="5 6">
    <name type="scientific">Clostridium ganghwense</name>
    <dbReference type="NCBI Taxonomy" id="312089"/>
    <lineage>
        <taxon>Bacteria</taxon>
        <taxon>Bacillati</taxon>
        <taxon>Bacillota</taxon>
        <taxon>Clostridia</taxon>
        <taxon>Eubacteriales</taxon>
        <taxon>Clostridiaceae</taxon>
        <taxon>Clostridium</taxon>
    </lineage>
</organism>
<dbReference type="SMART" id="SM00316">
    <property type="entry name" value="S1"/>
    <property type="match status" value="4"/>
</dbReference>
<evidence type="ECO:0000256" key="3">
    <source>
        <dbReference type="ARBA" id="ARBA00023274"/>
    </source>
</evidence>
<dbReference type="GO" id="GO:0005840">
    <property type="term" value="C:ribosome"/>
    <property type="evidence" value="ECO:0007669"/>
    <property type="project" value="UniProtKB-KW"/>
</dbReference>
<dbReference type="InterPro" id="IPR035104">
    <property type="entry name" value="Ribosomal_protein_S1-like"/>
</dbReference>
<evidence type="ECO:0000259" key="4">
    <source>
        <dbReference type="PROSITE" id="PS50126"/>
    </source>
</evidence>
<feature type="domain" description="S1 motif" evidence="4">
    <location>
        <begin position="114"/>
        <end position="180"/>
    </location>
</feature>
<keyword evidence="6" id="KW-1185">Reference proteome</keyword>
<sequence length="389" mass="43500">MTIDKVEEKSMSEMMNEIEKSMQPIYRGDLVEGEVISVTDSEVLVNIGYITDGIIKKDDLSNEEVNLKEILKAGDKIKVYIVKVNDGEGNVVLSKKKADELVAWHELQDSSKNNSTFEVKISEVVKGGVVTYVKGIRAFIPASHISISFVKNLNEFVGKTLLVKVIELDKEKKKVVLSRKEVEKAEREVKKEEVWASLKKGEKRTGTVSRLAKFGAFVNLGGVDGLIHNSDLSWKRVNHPSEVVSEGDKVEVYVLDFDKEKGRIALGLKNVEEDPWNNIKDKYNIDNVVEGIVTRMLDFGAFVQLEDGIEGLVHTTQITDENITKPSQVLNIGDKVSVKILDIKEAEQKISLSIKEAANKTGGDYSEFNDNDEGNFAFADLLKNFNFDK</sequence>
<dbReference type="Gene3D" id="2.40.50.140">
    <property type="entry name" value="Nucleic acid-binding proteins"/>
    <property type="match status" value="4"/>
</dbReference>
<dbReference type="RefSeq" id="WP_268047941.1">
    <property type="nucleotide sequence ID" value="NZ_JAPQES010000001.1"/>
</dbReference>
<dbReference type="CDD" id="cd04465">
    <property type="entry name" value="S1_RPS1_repeat_ec2_hs2"/>
    <property type="match status" value="1"/>
</dbReference>
<dbReference type="PANTHER" id="PTHR10724:SF7">
    <property type="entry name" value="SMALL RIBOSOMAL SUBUNIT PROTEIN BS1C"/>
    <property type="match status" value="1"/>
</dbReference>
<feature type="domain" description="S1 motif" evidence="4">
    <location>
        <begin position="201"/>
        <end position="269"/>
    </location>
</feature>
<dbReference type="NCBIfam" id="NF005208">
    <property type="entry name" value="PRK06676.1"/>
    <property type="match status" value="1"/>
</dbReference>
<feature type="domain" description="S1 motif" evidence="4">
    <location>
        <begin position="28"/>
        <end position="96"/>
    </location>
</feature>
<keyword evidence="2 5" id="KW-0689">Ribosomal protein</keyword>
<evidence type="ECO:0000256" key="1">
    <source>
        <dbReference type="ARBA" id="ARBA00006767"/>
    </source>
</evidence>
<dbReference type="InterPro" id="IPR050437">
    <property type="entry name" value="Ribos_protein_bS1-like"/>
</dbReference>
<dbReference type="PROSITE" id="PS50126">
    <property type="entry name" value="S1"/>
    <property type="match status" value="4"/>
</dbReference>
<evidence type="ECO:0000313" key="5">
    <source>
        <dbReference type="EMBL" id="MCY6369563.1"/>
    </source>
</evidence>
<dbReference type="Proteomes" id="UP001079657">
    <property type="component" value="Unassembled WGS sequence"/>
</dbReference>
<dbReference type="CDD" id="cd05688">
    <property type="entry name" value="S1_RPS1_repeat_ec3"/>
    <property type="match status" value="1"/>
</dbReference>
<dbReference type="InterPro" id="IPR003029">
    <property type="entry name" value="S1_domain"/>
</dbReference>
<keyword evidence="3" id="KW-0687">Ribonucleoprotein</keyword>
<dbReference type="PANTHER" id="PTHR10724">
    <property type="entry name" value="30S RIBOSOMAL PROTEIN S1"/>
    <property type="match status" value="1"/>
</dbReference>
<reference evidence="5" key="1">
    <citation type="submission" date="2022-12" db="EMBL/GenBank/DDBJ databases">
        <authorList>
            <person name="Wang J."/>
        </authorList>
    </citation>
    <scope>NUCLEOTIDE SEQUENCE</scope>
    <source>
        <strain evidence="5">HY-42-06</strain>
    </source>
</reference>
<name>A0ABT4CKJ2_9CLOT</name>
<dbReference type="SUPFAM" id="SSF50249">
    <property type="entry name" value="Nucleic acid-binding proteins"/>
    <property type="match status" value="3"/>
</dbReference>
<gene>
    <name evidence="5" type="primary">rpsA</name>
    <name evidence="5" type="ORF">OXH55_02735</name>
</gene>
<evidence type="ECO:0000256" key="2">
    <source>
        <dbReference type="ARBA" id="ARBA00022980"/>
    </source>
</evidence>
<comment type="caution">
    <text evidence="5">The sequence shown here is derived from an EMBL/GenBank/DDBJ whole genome shotgun (WGS) entry which is preliminary data.</text>
</comment>
<dbReference type="InterPro" id="IPR012340">
    <property type="entry name" value="NA-bd_OB-fold"/>
</dbReference>
<proteinExistence type="inferred from homology"/>
<dbReference type="PRINTS" id="PR00681">
    <property type="entry name" value="RIBOSOMALS1"/>
</dbReference>
<dbReference type="Pfam" id="PF00575">
    <property type="entry name" value="S1"/>
    <property type="match status" value="4"/>
</dbReference>
<dbReference type="EMBL" id="JAPQES010000001">
    <property type="protein sequence ID" value="MCY6369563.1"/>
    <property type="molecule type" value="Genomic_DNA"/>
</dbReference>
<evidence type="ECO:0000313" key="6">
    <source>
        <dbReference type="Proteomes" id="UP001079657"/>
    </source>
</evidence>